<dbReference type="EMBL" id="BFFO01000004">
    <property type="protein sequence ID" value="GBG96710.1"/>
    <property type="molecule type" value="Genomic_DNA"/>
</dbReference>
<dbReference type="RefSeq" id="WP_225867045.1">
    <property type="nucleotide sequence ID" value="NZ_BFFO01000004.1"/>
</dbReference>
<keyword evidence="3" id="KW-0328">Glycosyltransferase</keyword>
<evidence type="ECO:0000256" key="4">
    <source>
        <dbReference type="ARBA" id="ARBA00022679"/>
    </source>
</evidence>
<feature type="transmembrane region" description="Helical" evidence="8">
    <location>
        <begin position="173"/>
        <end position="191"/>
    </location>
</feature>
<evidence type="ECO:0000256" key="3">
    <source>
        <dbReference type="ARBA" id="ARBA00022676"/>
    </source>
</evidence>
<dbReference type="GO" id="GO:0016763">
    <property type="term" value="F:pentosyltransferase activity"/>
    <property type="evidence" value="ECO:0007669"/>
    <property type="project" value="TreeGrafter"/>
</dbReference>
<organism evidence="9 10">
    <name type="scientific">Lactococcus termiticola</name>
    <dbReference type="NCBI Taxonomy" id="2169526"/>
    <lineage>
        <taxon>Bacteria</taxon>
        <taxon>Bacillati</taxon>
        <taxon>Bacillota</taxon>
        <taxon>Bacilli</taxon>
        <taxon>Lactobacillales</taxon>
        <taxon>Streptococcaceae</taxon>
        <taxon>Lactococcus</taxon>
    </lineage>
</organism>
<sequence>MLNSKEAQNKRLKLIWAGIFALILIGVNIFIFFMTRHWAMKNILAVIMGNILMVISASYLVFIYRTAKAVEGMAEEGLNSFYKRSSWILAGLLFVLPFFFIIWVPDSAHNWDFFQLYRNITTLKGASFSHLPFTQGYGDLSGLQYYLTYANQQFYAIILNRVFGPMTDFFPPIWAMTAVGAALTSASVLAMSNIVKTISEKKYALLFNVAAFGFWPFIIFGAQLYTDTASLPFVVFGLLFMVWALRAESLPKQILFWLLALVFIFVGYVIKPTVAIVLVAALIYLLLNKKWKQLLIVLPLLVVTFFATNSMAKAVIHSEPAFTETANARYNLPLLHWVTMSFAPDNKTGGYNHAVLEYSMSFEDKTARQTADRELLIDNLKQEGIGGFLRQLGRKIVYTWFNGDLNDFFYTYRHANPLINYFFDYTTWEPNPHVGNITGWLFTRTAQMLYWLALVPLMWYEIGLSLWRKRKTEWFILGLAVVGLAGFLLIWEANSRYLYNFTPIMVALASMGLVDFLKGRRAKKQEKEGASHANGKTR</sequence>
<keyword evidence="4" id="KW-0808">Transferase</keyword>
<dbReference type="GO" id="GO:0005886">
    <property type="term" value="C:plasma membrane"/>
    <property type="evidence" value="ECO:0007669"/>
    <property type="project" value="UniProtKB-SubCell"/>
</dbReference>
<feature type="transmembrane region" description="Helical" evidence="8">
    <location>
        <begin position="497"/>
        <end position="517"/>
    </location>
</feature>
<dbReference type="PANTHER" id="PTHR33908:SF11">
    <property type="entry name" value="MEMBRANE PROTEIN"/>
    <property type="match status" value="1"/>
</dbReference>
<dbReference type="PANTHER" id="PTHR33908">
    <property type="entry name" value="MANNOSYLTRANSFERASE YKCB-RELATED"/>
    <property type="match status" value="1"/>
</dbReference>
<feature type="transmembrane region" description="Helical" evidence="8">
    <location>
        <begin position="293"/>
        <end position="312"/>
    </location>
</feature>
<reference evidence="9 10" key="1">
    <citation type="journal article" date="2018" name="Genome Announc.">
        <title>Draft Genome Sequence of Lactococcus sp. Strain NtB2 (JCM 32569), Isolated from the Gut of the Higher Termite Nasutitermes takasagoensis.</title>
        <authorList>
            <person name="Noda S."/>
            <person name="Aihara C."/>
            <person name="Yuki M."/>
            <person name="Ohkuma M."/>
        </authorList>
    </citation>
    <scope>NUCLEOTIDE SEQUENCE [LARGE SCALE GENOMIC DNA]</scope>
    <source>
        <strain evidence="9 10">NtB2</strain>
    </source>
</reference>
<comment type="subcellular location">
    <subcellularLocation>
        <location evidence="1">Cell membrane</location>
        <topology evidence="1">Multi-pass membrane protein</topology>
    </subcellularLocation>
</comment>
<evidence type="ECO:0000256" key="2">
    <source>
        <dbReference type="ARBA" id="ARBA00022475"/>
    </source>
</evidence>
<feature type="transmembrane region" description="Helical" evidence="8">
    <location>
        <begin position="474"/>
        <end position="491"/>
    </location>
</feature>
<dbReference type="GO" id="GO:0009103">
    <property type="term" value="P:lipopolysaccharide biosynthetic process"/>
    <property type="evidence" value="ECO:0007669"/>
    <property type="project" value="UniProtKB-ARBA"/>
</dbReference>
<evidence type="ECO:0000256" key="5">
    <source>
        <dbReference type="ARBA" id="ARBA00022692"/>
    </source>
</evidence>
<accession>A0A2R5HJF5</accession>
<evidence type="ECO:0000256" key="7">
    <source>
        <dbReference type="ARBA" id="ARBA00023136"/>
    </source>
</evidence>
<comment type="caution">
    <text evidence="9">The sequence shown here is derived from an EMBL/GenBank/DDBJ whole genome shotgun (WGS) entry which is preliminary data.</text>
</comment>
<keyword evidence="10" id="KW-1185">Reference proteome</keyword>
<evidence type="ECO:0000256" key="6">
    <source>
        <dbReference type="ARBA" id="ARBA00022989"/>
    </source>
</evidence>
<dbReference type="AlphaFoldDB" id="A0A2R5HJF5"/>
<feature type="transmembrane region" description="Helical" evidence="8">
    <location>
        <begin position="254"/>
        <end position="287"/>
    </location>
</feature>
<feature type="transmembrane region" description="Helical" evidence="8">
    <location>
        <begin position="85"/>
        <end position="104"/>
    </location>
</feature>
<gene>
    <name evidence="9" type="ORF">NtB2_00834</name>
</gene>
<keyword evidence="7 8" id="KW-0472">Membrane</keyword>
<keyword evidence="5 8" id="KW-0812">Transmembrane</keyword>
<evidence type="ECO:0000256" key="1">
    <source>
        <dbReference type="ARBA" id="ARBA00004651"/>
    </source>
</evidence>
<name>A0A2R5HJF5_9LACT</name>
<evidence type="ECO:0000313" key="9">
    <source>
        <dbReference type="EMBL" id="GBG96710.1"/>
    </source>
</evidence>
<proteinExistence type="predicted"/>
<keyword evidence="6 8" id="KW-1133">Transmembrane helix</keyword>
<feature type="transmembrane region" description="Helical" evidence="8">
    <location>
        <begin position="43"/>
        <end position="64"/>
    </location>
</feature>
<feature type="transmembrane region" description="Helical" evidence="8">
    <location>
        <begin position="203"/>
        <end position="223"/>
    </location>
</feature>
<feature type="transmembrane region" description="Helical" evidence="8">
    <location>
        <begin position="12"/>
        <end position="31"/>
    </location>
</feature>
<keyword evidence="2" id="KW-1003">Cell membrane</keyword>
<protein>
    <submittedName>
        <fullName evidence="9">Uncharacterized protein</fullName>
    </submittedName>
</protein>
<evidence type="ECO:0000313" key="10">
    <source>
        <dbReference type="Proteomes" id="UP000245021"/>
    </source>
</evidence>
<evidence type="ECO:0000256" key="8">
    <source>
        <dbReference type="SAM" id="Phobius"/>
    </source>
</evidence>
<dbReference type="InterPro" id="IPR050297">
    <property type="entry name" value="LipidA_mod_glycosyltrf_83"/>
</dbReference>
<dbReference type="Proteomes" id="UP000245021">
    <property type="component" value="Unassembled WGS sequence"/>
</dbReference>